<dbReference type="AlphaFoldDB" id="A0A2S9IGK1"/>
<evidence type="ECO:0000256" key="2">
    <source>
        <dbReference type="ARBA" id="ARBA00022670"/>
    </source>
</evidence>
<dbReference type="Pfam" id="PF04389">
    <property type="entry name" value="Peptidase_M28"/>
    <property type="match status" value="1"/>
</dbReference>
<dbReference type="OrthoDB" id="9762302at2"/>
<dbReference type="InterPro" id="IPR005546">
    <property type="entry name" value="Autotransporte_beta"/>
</dbReference>
<keyword evidence="6" id="KW-0862">Zinc</keyword>
<dbReference type="GO" id="GO:0008235">
    <property type="term" value="F:metalloexopeptidase activity"/>
    <property type="evidence" value="ECO:0007669"/>
    <property type="project" value="InterPro"/>
</dbReference>
<keyword evidence="4 7" id="KW-0732">Signal</keyword>
<evidence type="ECO:0000256" key="1">
    <source>
        <dbReference type="ARBA" id="ARBA00022438"/>
    </source>
</evidence>
<dbReference type="SMART" id="SM00869">
    <property type="entry name" value="Autotransporter"/>
    <property type="match status" value="1"/>
</dbReference>
<keyword evidence="1" id="KW-0031">Aminopeptidase</keyword>
<dbReference type="Pfam" id="PF03797">
    <property type="entry name" value="Autotransporter"/>
    <property type="match status" value="1"/>
</dbReference>
<dbReference type="NCBIfam" id="TIGR01414">
    <property type="entry name" value="autotrans_barl"/>
    <property type="match status" value="1"/>
</dbReference>
<dbReference type="SUPFAM" id="SSF103515">
    <property type="entry name" value="Autotransporter"/>
    <property type="match status" value="1"/>
</dbReference>
<evidence type="ECO:0000256" key="3">
    <source>
        <dbReference type="ARBA" id="ARBA00022723"/>
    </source>
</evidence>
<keyword evidence="10" id="KW-1185">Reference proteome</keyword>
<dbReference type="InterPro" id="IPR045175">
    <property type="entry name" value="M28_fam"/>
</dbReference>
<dbReference type="EMBL" id="PDET01000002">
    <property type="protein sequence ID" value="PRD16920.1"/>
    <property type="molecule type" value="Genomic_DNA"/>
</dbReference>
<keyword evidence="2" id="KW-0645">Protease</keyword>
<reference evidence="9 10" key="1">
    <citation type="submission" date="2017-10" db="EMBL/GenBank/DDBJ databases">
        <title>Draft genome of two endophytic bacteria isolated from 'guarana' Paullinia cupana (Mart.) Ducke.</title>
        <authorList>
            <person name="Siqueira K.A."/>
            <person name="Liotti R.G."/>
            <person name="Mendes T.A."/>
            <person name="Soares M.A."/>
        </authorList>
    </citation>
    <scope>NUCLEOTIDE SEQUENCE [LARGE SCALE GENOMIC DNA]</scope>
    <source>
        <strain evidence="9 10">342</strain>
    </source>
</reference>
<dbReference type="PROSITE" id="PS51208">
    <property type="entry name" value="AUTOTRANSPORTER"/>
    <property type="match status" value="1"/>
</dbReference>
<gene>
    <name evidence="9" type="ORF">CQW29_04440</name>
</gene>
<dbReference type="SUPFAM" id="SSF53187">
    <property type="entry name" value="Zn-dependent exopeptidases"/>
    <property type="match status" value="1"/>
</dbReference>
<dbReference type="InterPro" id="IPR007484">
    <property type="entry name" value="Peptidase_M28"/>
</dbReference>
<dbReference type="PANTHER" id="PTHR12147:SF56">
    <property type="entry name" value="AMINOPEPTIDASE YDR415C-RELATED"/>
    <property type="match status" value="1"/>
</dbReference>
<dbReference type="GO" id="GO:0004177">
    <property type="term" value="F:aminopeptidase activity"/>
    <property type="evidence" value="ECO:0007669"/>
    <property type="project" value="UniProtKB-KW"/>
</dbReference>
<evidence type="ECO:0000256" key="7">
    <source>
        <dbReference type="SAM" id="SignalP"/>
    </source>
</evidence>
<keyword evidence="5" id="KW-0378">Hydrolase</keyword>
<sequence length="649" mass="71253">MFKKLAVALALLSAQQAGAAVEYGDYAKETLDTLIHDYPGRYRDTDNFVGAAQWMEDRMSPGYNVLRQDFTWTVRGQTRASQNVIAYNKGLQDDYIVTGAHFDSYYGRPTLEALDDNASGASLLTEIAHNLSGIQTERTLVFAAFGAEEEGLRGSAAMVKELEANNLTGNLKGMINMDSMITGDMLYAHAGDNSVSNPALTSLRDQLFRISEELGVKLYTNPGLDPQYPAGTGCCSDGDSFNILDIPVLYLEATNWDIGDKDGYTQTTNPAVPGGATWHSPATDNEEFLTSVFGQERITQRLHDVSLILTRLLLEWSNTDLLYSASSAGQLERVVEESLRRQHQSLNDLHDGRRQLLSLQPREAGTWGGAVGIEGQSTPADGFDTVPQGRAQNTMAYALVDYQFNDRAVLGSSLSYQRNKDKLERDGSVKGDTWQLGVYGQLTFDNPLWLTGDLSAGRASLDTRRSVYIESGDGLALLDHTLNSHTNANFYGGRVNGGYDFTFAQLRTGPFAGLDYTHYSVDGFSDREDLRTAVDYQKQDFNSLEASLGWKISSSFSVAQHQTLLPYAHLSWVRELSDGVNDQFNIRDRAEGAVRSVSIGAPDKSFGRGGVGVQWLMGDNLSLYTDVSSRFANSDGAQTQYTVGGAFRF</sequence>
<keyword evidence="3" id="KW-0479">Metal-binding</keyword>
<evidence type="ECO:0000313" key="10">
    <source>
        <dbReference type="Proteomes" id="UP000239181"/>
    </source>
</evidence>
<evidence type="ECO:0000313" key="9">
    <source>
        <dbReference type="EMBL" id="PRD16920.1"/>
    </source>
</evidence>
<comment type="caution">
    <text evidence="9">The sequence shown here is derived from an EMBL/GenBank/DDBJ whole genome shotgun (WGS) entry which is preliminary data.</text>
</comment>
<proteinExistence type="predicted"/>
<dbReference type="GO" id="GO:0019867">
    <property type="term" value="C:outer membrane"/>
    <property type="evidence" value="ECO:0007669"/>
    <property type="project" value="InterPro"/>
</dbReference>
<dbReference type="InterPro" id="IPR006315">
    <property type="entry name" value="OM_autotransptr_brl_dom"/>
</dbReference>
<feature type="chain" id="PRO_5015454967" evidence="7">
    <location>
        <begin position="20"/>
        <end position="649"/>
    </location>
</feature>
<organism evidence="9 10">
    <name type="scientific">Pantoea coffeiphila</name>
    <dbReference type="NCBI Taxonomy" id="1465635"/>
    <lineage>
        <taxon>Bacteria</taxon>
        <taxon>Pseudomonadati</taxon>
        <taxon>Pseudomonadota</taxon>
        <taxon>Gammaproteobacteria</taxon>
        <taxon>Enterobacterales</taxon>
        <taxon>Erwiniaceae</taxon>
        <taxon>Pantoea</taxon>
    </lineage>
</organism>
<dbReference type="GO" id="GO:0046872">
    <property type="term" value="F:metal ion binding"/>
    <property type="evidence" value="ECO:0007669"/>
    <property type="project" value="UniProtKB-KW"/>
</dbReference>
<dbReference type="InterPro" id="IPR036709">
    <property type="entry name" value="Autotransporte_beta_dom_sf"/>
</dbReference>
<dbReference type="Proteomes" id="UP000239181">
    <property type="component" value="Unassembled WGS sequence"/>
</dbReference>
<dbReference type="PANTHER" id="PTHR12147">
    <property type="entry name" value="METALLOPEPTIDASE M28 FAMILY MEMBER"/>
    <property type="match status" value="1"/>
</dbReference>
<protein>
    <submittedName>
        <fullName evidence="9">Autotransporter outer membrane beta-barrel domain-containing protein</fullName>
    </submittedName>
</protein>
<evidence type="ECO:0000256" key="5">
    <source>
        <dbReference type="ARBA" id="ARBA00022801"/>
    </source>
</evidence>
<name>A0A2S9IGK1_9GAMM</name>
<evidence type="ECO:0000259" key="8">
    <source>
        <dbReference type="PROSITE" id="PS51208"/>
    </source>
</evidence>
<feature type="signal peptide" evidence="7">
    <location>
        <begin position="1"/>
        <end position="19"/>
    </location>
</feature>
<dbReference type="Gene3D" id="2.40.128.130">
    <property type="entry name" value="Autotransporter beta-domain"/>
    <property type="match status" value="1"/>
</dbReference>
<accession>A0A2S9IGK1</accession>
<feature type="domain" description="Autotransporter" evidence="8">
    <location>
        <begin position="362"/>
        <end position="649"/>
    </location>
</feature>
<dbReference type="Gene3D" id="3.40.630.10">
    <property type="entry name" value="Zn peptidases"/>
    <property type="match status" value="1"/>
</dbReference>
<dbReference type="GO" id="GO:0006508">
    <property type="term" value="P:proteolysis"/>
    <property type="evidence" value="ECO:0007669"/>
    <property type="project" value="UniProtKB-KW"/>
</dbReference>
<dbReference type="RefSeq" id="WP_105591502.1">
    <property type="nucleotide sequence ID" value="NZ_PDET01000002.1"/>
</dbReference>
<evidence type="ECO:0000256" key="6">
    <source>
        <dbReference type="ARBA" id="ARBA00022833"/>
    </source>
</evidence>
<evidence type="ECO:0000256" key="4">
    <source>
        <dbReference type="ARBA" id="ARBA00022729"/>
    </source>
</evidence>